<evidence type="ECO:0000313" key="4">
    <source>
        <dbReference type="Proteomes" id="UP000887116"/>
    </source>
</evidence>
<keyword evidence="4" id="KW-1185">Reference proteome</keyword>
<proteinExistence type="predicted"/>
<protein>
    <submittedName>
        <fullName evidence="2">Uncharacterized protein</fullName>
    </submittedName>
</protein>
<name>A0A8X6L8Z5_TRICU</name>
<comment type="caution">
    <text evidence="2">The sequence shown here is derived from an EMBL/GenBank/DDBJ whole genome shotgun (WGS) entry which is preliminary data.</text>
</comment>
<accession>A0A8X6L8Z5</accession>
<sequence length="81" mass="9413">MVTCFETRRRHVTAKEQERSKESLSQVFSQRSSHSNALHVPLSLVERKKKRSLRLSLSKPMDNLTNGQFHFANVCPRISFL</sequence>
<evidence type="ECO:0000313" key="3">
    <source>
        <dbReference type="EMBL" id="GFR20998.1"/>
    </source>
</evidence>
<evidence type="ECO:0000313" key="2">
    <source>
        <dbReference type="EMBL" id="GFQ98223.1"/>
    </source>
</evidence>
<organism evidence="2 4">
    <name type="scientific">Trichonephila clavata</name>
    <name type="common">Joro spider</name>
    <name type="synonym">Nephila clavata</name>
    <dbReference type="NCBI Taxonomy" id="2740835"/>
    <lineage>
        <taxon>Eukaryota</taxon>
        <taxon>Metazoa</taxon>
        <taxon>Ecdysozoa</taxon>
        <taxon>Arthropoda</taxon>
        <taxon>Chelicerata</taxon>
        <taxon>Arachnida</taxon>
        <taxon>Araneae</taxon>
        <taxon>Araneomorphae</taxon>
        <taxon>Entelegynae</taxon>
        <taxon>Araneoidea</taxon>
        <taxon>Nephilidae</taxon>
        <taxon>Trichonephila</taxon>
    </lineage>
</organism>
<dbReference type="EMBL" id="BMAO01034682">
    <property type="protein sequence ID" value="GFQ98223.1"/>
    <property type="molecule type" value="Genomic_DNA"/>
</dbReference>
<dbReference type="EMBL" id="BMAO01008117">
    <property type="protein sequence ID" value="GFR20998.1"/>
    <property type="molecule type" value="Genomic_DNA"/>
</dbReference>
<feature type="region of interest" description="Disordered" evidence="1">
    <location>
        <begin position="1"/>
        <end position="32"/>
    </location>
</feature>
<evidence type="ECO:0000256" key="1">
    <source>
        <dbReference type="SAM" id="MobiDB-lite"/>
    </source>
</evidence>
<dbReference type="Proteomes" id="UP000887116">
    <property type="component" value="Unassembled WGS sequence"/>
</dbReference>
<gene>
    <name evidence="2" type="ORF">TNCT_557511</name>
    <name evidence="3" type="ORF">TNCT_566781</name>
</gene>
<feature type="compositionally biased region" description="Polar residues" evidence="1">
    <location>
        <begin position="23"/>
        <end position="32"/>
    </location>
</feature>
<reference evidence="2" key="1">
    <citation type="submission" date="2020-07" db="EMBL/GenBank/DDBJ databases">
        <title>Multicomponent nature underlies the extraordinary mechanical properties of spider dragline silk.</title>
        <authorList>
            <person name="Kono N."/>
            <person name="Nakamura H."/>
            <person name="Mori M."/>
            <person name="Yoshida Y."/>
            <person name="Ohtoshi R."/>
            <person name="Malay A.D."/>
            <person name="Moran D.A.P."/>
            <person name="Tomita M."/>
            <person name="Numata K."/>
            <person name="Arakawa K."/>
        </authorList>
    </citation>
    <scope>NUCLEOTIDE SEQUENCE</scope>
</reference>
<feature type="compositionally biased region" description="Basic and acidic residues" evidence="1">
    <location>
        <begin position="13"/>
        <end position="22"/>
    </location>
</feature>
<dbReference type="AlphaFoldDB" id="A0A8X6L8Z5"/>